<dbReference type="SUPFAM" id="SSF46938">
    <property type="entry name" value="CRAL/TRIO N-terminal domain"/>
    <property type="match status" value="1"/>
</dbReference>
<dbReference type="PROSITE" id="PS50191">
    <property type="entry name" value="CRAL_TRIO"/>
    <property type="match status" value="1"/>
</dbReference>
<evidence type="ECO:0000256" key="1">
    <source>
        <dbReference type="SAM" id="MobiDB-lite"/>
    </source>
</evidence>
<evidence type="ECO:0000313" key="3">
    <source>
        <dbReference type="EMBL" id="RXW22860.1"/>
    </source>
</evidence>
<reference evidence="3 4" key="1">
    <citation type="submission" date="2019-01" db="EMBL/GenBank/DDBJ databases">
        <title>Draft genome sequence of Psathyrella aberdarensis IHI B618.</title>
        <authorList>
            <person name="Buettner E."/>
            <person name="Kellner H."/>
        </authorList>
    </citation>
    <scope>NUCLEOTIDE SEQUENCE [LARGE SCALE GENOMIC DNA]</scope>
    <source>
        <strain evidence="3 4">IHI B618</strain>
    </source>
</reference>
<evidence type="ECO:0000313" key="4">
    <source>
        <dbReference type="Proteomes" id="UP000290288"/>
    </source>
</evidence>
<dbReference type="InterPro" id="IPR051026">
    <property type="entry name" value="PI/PC_transfer"/>
</dbReference>
<dbReference type="AlphaFoldDB" id="A0A4Q2DR39"/>
<accession>A0A4Q2DR39</accession>
<dbReference type="InterPro" id="IPR011074">
    <property type="entry name" value="CRAL/TRIO_N_dom"/>
</dbReference>
<keyword evidence="4" id="KW-1185">Reference proteome</keyword>
<sequence length="286" mass="31303">MASNIHKKSASAPVSGTATPKGGKADSVFDPIEIETEPHFVGHLGHLTESQLEALKDFKDQLAKEGLYTPASEDGSTDASHDDTTLLRFLRARSFQPEAAVKQFQSAAAWRQKHDVDNLYASGFTVEEFEDSKRFYPRWTGSPVTPVSASTSIIDMGDASFSSMFRLRNHFQEASKLATANYPETLGTIVVVNSPSFFPTIWSWIKGWFDEGTRHKIHVLGKEPGSTLLNLVDAANLPKIYGGELDWTFTSDGPNLDDEIKAVLPGGEMPKGPAVFNLKTGTVEKP</sequence>
<gene>
    <name evidence="3" type="ORF">EST38_g2987</name>
</gene>
<dbReference type="InterPro" id="IPR001251">
    <property type="entry name" value="CRAL-TRIO_dom"/>
</dbReference>
<dbReference type="InterPro" id="IPR036273">
    <property type="entry name" value="CRAL/TRIO_N_dom_sf"/>
</dbReference>
<protein>
    <recommendedName>
        <fullName evidence="2">CRAL-TRIO domain-containing protein</fullName>
    </recommendedName>
</protein>
<dbReference type="Pfam" id="PF00650">
    <property type="entry name" value="CRAL_TRIO"/>
    <property type="match status" value="1"/>
</dbReference>
<dbReference type="InterPro" id="IPR036865">
    <property type="entry name" value="CRAL-TRIO_dom_sf"/>
</dbReference>
<dbReference type="PANTHER" id="PTHR45657:SF3">
    <property type="entry name" value="TRANSPORTER, PUTATIVE (AFU_ORTHOLOGUE AFUA_5G09260)-RELATED"/>
    <property type="match status" value="1"/>
</dbReference>
<dbReference type="SUPFAM" id="SSF52087">
    <property type="entry name" value="CRAL/TRIO domain"/>
    <property type="match status" value="1"/>
</dbReference>
<name>A0A4Q2DR39_9AGAR</name>
<dbReference type="OrthoDB" id="30289at2759"/>
<dbReference type="Gene3D" id="3.40.525.10">
    <property type="entry name" value="CRAL-TRIO lipid binding domain"/>
    <property type="match status" value="1"/>
</dbReference>
<proteinExistence type="predicted"/>
<comment type="caution">
    <text evidence="3">The sequence shown here is derived from an EMBL/GenBank/DDBJ whole genome shotgun (WGS) entry which is preliminary data.</text>
</comment>
<dbReference type="EMBL" id="SDEE01000058">
    <property type="protein sequence ID" value="RXW22860.1"/>
    <property type="molecule type" value="Genomic_DNA"/>
</dbReference>
<feature type="domain" description="CRAL-TRIO" evidence="2">
    <location>
        <begin position="140"/>
        <end position="249"/>
    </location>
</feature>
<dbReference type="SMART" id="SM01100">
    <property type="entry name" value="CRAL_TRIO_N"/>
    <property type="match status" value="1"/>
</dbReference>
<dbReference type="Proteomes" id="UP000290288">
    <property type="component" value="Unassembled WGS sequence"/>
</dbReference>
<dbReference type="Pfam" id="PF03765">
    <property type="entry name" value="CRAL_TRIO_N"/>
    <property type="match status" value="1"/>
</dbReference>
<organism evidence="3 4">
    <name type="scientific">Candolleomyces aberdarensis</name>
    <dbReference type="NCBI Taxonomy" id="2316362"/>
    <lineage>
        <taxon>Eukaryota</taxon>
        <taxon>Fungi</taxon>
        <taxon>Dikarya</taxon>
        <taxon>Basidiomycota</taxon>
        <taxon>Agaricomycotina</taxon>
        <taxon>Agaricomycetes</taxon>
        <taxon>Agaricomycetidae</taxon>
        <taxon>Agaricales</taxon>
        <taxon>Agaricineae</taxon>
        <taxon>Psathyrellaceae</taxon>
        <taxon>Candolleomyces</taxon>
    </lineage>
</organism>
<dbReference type="CDD" id="cd00170">
    <property type="entry name" value="SEC14"/>
    <property type="match status" value="1"/>
</dbReference>
<dbReference type="PANTHER" id="PTHR45657">
    <property type="entry name" value="CRAL-TRIO DOMAIN-CONTAINING PROTEIN YKL091C-RELATED"/>
    <property type="match status" value="1"/>
</dbReference>
<dbReference type="SMART" id="SM00516">
    <property type="entry name" value="SEC14"/>
    <property type="match status" value="1"/>
</dbReference>
<evidence type="ECO:0000259" key="2">
    <source>
        <dbReference type="PROSITE" id="PS50191"/>
    </source>
</evidence>
<dbReference type="STRING" id="2316362.A0A4Q2DR39"/>
<dbReference type="Gene3D" id="1.10.8.20">
    <property type="entry name" value="N-terminal domain of phosphatidylinositol transfer protein sec14p"/>
    <property type="match status" value="1"/>
</dbReference>
<feature type="region of interest" description="Disordered" evidence="1">
    <location>
        <begin position="1"/>
        <end position="30"/>
    </location>
</feature>